<dbReference type="InterPro" id="IPR059000">
    <property type="entry name" value="ATPase_P-type_domA"/>
</dbReference>
<proteinExistence type="inferred from homology"/>
<keyword evidence="13" id="KW-0378">Hydrolase</keyword>
<evidence type="ECO:0000256" key="5">
    <source>
        <dbReference type="ARBA" id="ARBA00022967"/>
    </source>
</evidence>
<dbReference type="Gene3D" id="3.40.1110.10">
    <property type="entry name" value="Calcium-transporting ATPase, cytoplasmic domain N"/>
    <property type="match status" value="1"/>
</dbReference>
<evidence type="ECO:0000256" key="8">
    <source>
        <dbReference type="ARBA" id="ARBA00039103"/>
    </source>
</evidence>
<feature type="domain" description="P-type ATPase A" evidence="12">
    <location>
        <begin position="198"/>
        <end position="293"/>
    </location>
</feature>
<comment type="similarity">
    <text evidence="2 10">Belongs to the cation transport ATPase (P-type) (TC 3.A.3) family. Type IB subfamily.</text>
</comment>
<gene>
    <name evidence="13" type="primary">ctpV</name>
    <name evidence="13" type="ORF">CLPUN_15980</name>
</gene>
<keyword evidence="10" id="KW-1003">Cell membrane</keyword>
<keyword evidence="10" id="KW-0067">ATP-binding</keyword>
<dbReference type="InterPro" id="IPR027256">
    <property type="entry name" value="P-typ_ATPase_IB"/>
</dbReference>
<keyword evidence="5" id="KW-1278">Translocase</keyword>
<dbReference type="EMBL" id="LZZM01000099">
    <property type="protein sequence ID" value="OOM79650.1"/>
    <property type="molecule type" value="Genomic_DNA"/>
</dbReference>
<keyword evidence="11" id="KW-0175">Coiled coil</keyword>
<evidence type="ECO:0000256" key="3">
    <source>
        <dbReference type="ARBA" id="ARBA00022539"/>
    </source>
</evidence>
<dbReference type="GO" id="GO:0016887">
    <property type="term" value="F:ATP hydrolysis activity"/>
    <property type="evidence" value="ECO:0007669"/>
    <property type="project" value="InterPro"/>
</dbReference>
<keyword evidence="4" id="KW-0812">Transmembrane</keyword>
<dbReference type="PROSITE" id="PS01229">
    <property type="entry name" value="COF_2"/>
    <property type="match status" value="1"/>
</dbReference>
<dbReference type="InterPro" id="IPR023299">
    <property type="entry name" value="ATPase_P-typ_cyto_dom_N"/>
</dbReference>
<comment type="subcellular location">
    <subcellularLocation>
        <location evidence="10">Cell membrane</location>
    </subcellularLocation>
    <subcellularLocation>
        <location evidence="1">Membrane</location>
        <topology evidence="1">Multi-pass membrane protein</topology>
    </subcellularLocation>
</comment>
<evidence type="ECO:0000256" key="9">
    <source>
        <dbReference type="ARBA" id="ARBA00049338"/>
    </source>
</evidence>
<name>A0A1S8TPF1_9CLOT</name>
<sequence length="691" mass="76100">MNYEIAHDMPGRIRIRCGQYAFSLDESYGIEYILSKSGYVKKSKASHITGSILIYYEENFRNQVLNLISKLKPNELPIISEADRDNSKEIEMKFKNKIINMIGKRYFIKLFIPVSVRNILLMFRAAKFMAKGLKSLGQLKINVDVLDAASIGAAIIQKEYSTASSIMFLLNVSELLENYARKKAKNVLSKSLAINIDNVWLANDEVEVLIPISELQVGDKIRVNTGYMIPVDGIVHTGIAMVNQSSMTGEPLAIEKKTDDTVYAGTVVEEGTIVIVVKKLSSESRISKIIELIDQSENLKANIQGKAERLADNIVPFSLFGSLVTYIFTRNITKSLAILLVDYSCAIKLSTPISVISAMREASNYKVVVKGGKYLEALGEADIIVFDKTGTLTVACPNVAKVIPFEGFERDYVLRTAACLEEHFPHSVARAIVKRAEQEKLNHEEEHAEVQYVVAHGIASCINNQKALVGSYHFVFEDEGISLSEKQKALIDSESNDDSVIYLAVAGQAVGFICINDPVRTGAKEVIDKLRATGIENVVMITGDGDKTAKKVAESLGMDKYYSQVLPEDKAKIIEELKEKGHKVIMVGDGVNDSPALAAADVSIAMKDGSDIAKEVADVTLMSSDLETLITMRILSQKLMKKINRNFNFILLFNSSLLLLGVTGYIKPTTSAVLHNFSTMGISAVSMKSCL</sequence>
<dbReference type="SFLD" id="SFLDS00003">
    <property type="entry name" value="Haloacid_Dehalogenase"/>
    <property type="match status" value="1"/>
</dbReference>
<dbReference type="InterPro" id="IPR036412">
    <property type="entry name" value="HAD-like_sf"/>
</dbReference>
<keyword evidence="10" id="KW-0547">Nucleotide-binding</keyword>
<dbReference type="GO" id="GO:0046872">
    <property type="term" value="F:metal ion binding"/>
    <property type="evidence" value="ECO:0007669"/>
    <property type="project" value="UniProtKB-KW"/>
</dbReference>
<dbReference type="GO" id="GO:0005524">
    <property type="term" value="F:ATP binding"/>
    <property type="evidence" value="ECO:0007669"/>
    <property type="project" value="UniProtKB-UniRule"/>
</dbReference>
<dbReference type="STRING" id="29367.CLPUN_15980"/>
<dbReference type="NCBIfam" id="TIGR01525">
    <property type="entry name" value="ATPase-IB_hvy"/>
    <property type="match status" value="1"/>
</dbReference>
<feature type="coiled-coil region" evidence="11">
    <location>
        <begin position="426"/>
        <end position="453"/>
    </location>
</feature>
<evidence type="ECO:0000256" key="11">
    <source>
        <dbReference type="SAM" id="Coils"/>
    </source>
</evidence>
<dbReference type="NCBIfam" id="TIGR01494">
    <property type="entry name" value="ATPase_P-type"/>
    <property type="match status" value="1"/>
</dbReference>
<keyword evidence="6" id="KW-1133">Transmembrane helix</keyword>
<keyword evidence="14" id="KW-1185">Reference proteome</keyword>
<dbReference type="Proteomes" id="UP000190890">
    <property type="component" value="Unassembled WGS sequence"/>
</dbReference>
<dbReference type="Pfam" id="PF00702">
    <property type="entry name" value="Hydrolase"/>
    <property type="match status" value="1"/>
</dbReference>
<evidence type="ECO:0000256" key="10">
    <source>
        <dbReference type="RuleBase" id="RU362081"/>
    </source>
</evidence>
<dbReference type="PANTHER" id="PTHR48085:SF5">
    <property type="entry name" value="CADMIUM_ZINC-TRANSPORTING ATPASE HMA4-RELATED"/>
    <property type="match status" value="1"/>
</dbReference>
<dbReference type="GO" id="GO:0005886">
    <property type="term" value="C:plasma membrane"/>
    <property type="evidence" value="ECO:0007669"/>
    <property type="project" value="UniProtKB-SubCell"/>
</dbReference>
<dbReference type="SFLD" id="SFLDG00002">
    <property type="entry name" value="C1.7:_P-type_atpase_like"/>
    <property type="match status" value="1"/>
</dbReference>
<dbReference type="GO" id="GO:0008551">
    <property type="term" value="F:P-type cadmium transporter activity"/>
    <property type="evidence" value="ECO:0007669"/>
    <property type="project" value="UniProtKB-EC"/>
</dbReference>
<dbReference type="RefSeq" id="WP_077846775.1">
    <property type="nucleotide sequence ID" value="NZ_LZZM01000099.1"/>
</dbReference>
<dbReference type="InterPro" id="IPR018303">
    <property type="entry name" value="ATPase_P-typ_P_site"/>
</dbReference>
<dbReference type="SUPFAM" id="SSF56784">
    <property type="entry name" value="HAD-like"/>
    <property type="match status" value="1"/>
</dbReference>
<dbReference type="PROSITE" id="PS00154">
    <property type="entry name" value="ATPASE_E1_E2"/>
    <property type="match status" value="1"/>
</dbReference>
<evidence type="ECO:0000256" key="4">
    <source>
        <dbReference type="ARBA" id="ARBA00022692"/>
    </source>
</evidence>
<dbReference type="InterPro" id="IPR051014">
    <property type="entry name" value="Cation_Transport_ATPase_IB"/>
</dbReference>
<dbReference type="SFLD" id="SFLDF00027">
    <property type="entry name" value="p-type_atpase"/>
    <property type="match status" value="1"/>
</dbReference>
<dbReference type="OrthoDB" id="9813266at2"/>
<evidence type="ECO:0000256" key="2">
    <source>
        <dbReference type="ARBA" id="ARBA00006024"/>
    </source>
</evidence>
<dbReference type="InterPro" id="IPR044492">
    <property type="entry name" value="P_typ_ATPase_HD_dom"/>
</dbReference>
<keyword evidence="3" id="KW-0104">Cadmium</keyword>
<dbReference type="AlphaFoldDB" id="A0A1S8TPF1"/>
<keyword evidence="10" id="KW-0479">Metal-binding</keyword>
<dbReference type="PANTHER" id="PTHR48085">
    <property type="entry name" value="CADMIUM/ZINC-TRANSPORTING ATPASE HMA2-RELATED"/>
    <property type="match status" value="1"/>
</dbReference>
<evidence type="ECO:0000256" key="6">
    <source>
        <dbReference type="ARBA" id="ARBA00022989"/>
    </source>
</evidence>
<dbReference type="CDD" id="cd07550">
    <property type="entry name" value="P-type_ATPase_HM"/>
    <property type="match status" value="1"/>
</dbReference>
<comment type="caution">
    <text evidence="13">The sequence shown here is derived from an EMBL/GenBank/DDBJ whole genome shotgun (WGS) entry which is preliminary data.</text>
</comment>
<evidence type="ECO:0000256" key="7">
    <source>
        <dbReference type="ARBA" id="ARBA00023136"/>
    </source>
</evidence>
<evidence type="ECO:0000259" key="12">
    <source>
        <dbReference type="Pfam" id="PF00122"/>
    </source>
</evidence>
<keyword evidence="7" id="KW-0472">Membrane</keyword>
<evidence type="ECO:0000313" key="13">
    <source>
        <dbReference type="EMBL" id="OOM79650.1"/>
    </source>
</evidence>
<dbReference type="InterPro" id="IPR001757">
    <property type="entry name" value="P_typ_ATPase"/>
</dbReference>
<organism evidence="13 14">
    <name type="scientific">Clostridium puniceum</name>
    <dbReference type="NCBI Taxonomy" id="29367"/>
    <lineage>
        <taxon>Bacteria</taxon>
        <taxon>Bacillati</taxon>
        <taxon>Bacillota</taxon>
        <taxon>Clostridia</taxon>
        <taxon>Eubacteriales</taxon>
        <taxon>Clostridiaceae</taxon>
        <taxon>Clostridium</taxon>
    </lineage>
</organism>
<dbReference type="InterPro" id="IPR023214">
    <property type="entry name" value="HAD_sf"/>
</dbReference>
<evidence type="ECO:0000313" key="14">
    <source>
        <dbReference type="Proteomes" id="UP000190890"/>
    </source>
</evidence>
<evidence type="ECO:0000256" key="1">
    <source>
        <dbReference type="ARBA" id="ARBA00004141"/>
    </source>
</evidence>
<dbReference type="EC" id="7.2.2.21" evidence="8"/>
<dbReference type="PRINTS" id="PR00119">
    <property type="entry name" value="CATATPASE"/>
</dbReference>
<dbReference type="Gene3D" id="2.70.150.10">
    <property type="entry name" value="Calcium-transporting ATPase, cytoplasmic transduction domain A"/>
    <property type="match status" value="1"/>
</dbReference>
<dbReference type="InterPro" id="IPR008250">
    <property type="entry name" value="ATPase_P-typ_transduc_dom_A_sf"/>
</dbReference>
<comment type="catalytic activity">
    <reaction evidence="9">
        <text>Cd(2+)(in) + ATP + H2O = Cd(2+)(out) + ADP + phosphate + H(+)</text>
        <dbReference type="Rhea" id="RHEA:12132"/>
        <dbReference type="ChEBI" id="CHEBI:15377"/>
        <dbReference type="ChEBI" id="CHEBI:15378"/>
        <dbReference type="ChEBI" id="CHEBI:30616"/>
        <dbReference type="ChEBI" id="CHEBI:43474"/>
        <dbReference type="ChEBI" id="CHEBI:48775"/>
        <dbReference type="ChEBI" id="CHEBI:456216"/>
        <dbReference type="EC" id="7.2.2.21"/>
    </reaction>
</comment>
<accession>A0A1S8TPF1</accession>
<dbReference type="Pfam" id="PF00122">
    <property type="entry name" value="E1-E2_ATPase"/>
    <property type="match status" value="1"/>
</dbReference>
<reference evidence="13 14" key="1">
    <citation type="submission" date="2016-05" db="EMBL/GenBank/DDBJ databases">
        <title>Microbial solvent formation.</title>
        <authorList>
            <person name="Poehlein A."/>
            <person name="Montoya Solano J.D."/>
            <person name="Flitsch S."/>
            <person name="Krabben P."/>
            <person name="Duerre P."/>
            <person name="Daniel R."/>
        </authorList>
    </citation>
    <scope>NUCLEOTIDE SEQUENCE [LARGE SCALE GENOMIC DNA]</scope>
    <source>
        <strain evidence="13 14">DSM 2619</strain>
    </source>
</reference>
<protein>
    <recommendedName>
        <fullName evidence="8">Cd(2+)-exporting ATPase</fullName>
        <ecNumber evidence="8">7.2.2.21</ecNumber>
    </recommendedName>
</protein>
<dbReference type="Gene3D" id="3.40.50.1000">
    <property type="entry name" value="HAD superfamily/HAD-like"/>
    <property type="match status" value="1"/>
</dbReference>
<dbReference type="SUPFAM" id="SSF81653">
    <property type="entry name" value="Calcium ATPase, transduction domain A"/>
    <property type="match status" value="1"/>
</dbReference>